<dbReference type="OrthoDB" id="9825422at2"/>
<proteinExistence type="predicted"/>
<accession>A0A089YGS5</accession>
<feature type="chain" id="PRO_5001852055" description="Lipoprotein" evidence="1">
    <location>
        <begin position="22"/>
        <end position="156"/>
    </location>
</feature>
<protein>
    <recommendedName>
        <fullName evidence="4">Lipoprotein</fullName>
    </recommendedName>
</protein>
<evidence type="ECO:0000313" key="2">
    <source>
        <dbReference type="EMBL" id="AIR90918.1"/>
    </source>
</evidence>
<keyword evidence="3" id="KW-1185">Reference proteome</keyword>
<dbReference type="EMBL" id="CP009455">
    <property type="protein sequence ID" value="AIR90918.1"/>
    <property type="molecule type" value="Genomic_DNA"/>
</dbReference>
<organism evidence="2 3">
    <name type="scientific">Pseudomonas cremoricolorata</name>
    <dbReference type="NCBI Taxonomy" id="157783"/>
    <lineage>
        <taxon>Bacteria</taxon>
        <taxon>Pseudomonadati</taxon>
        <taxon>Pseudomonadota</taxon>
        <taxon>Gammaproteobacteria</taxon>
        <taxon>Pseudomonadales</taxon>
        <taxon>Pseudomonadaceae</taxon>
        <taxon>Pseudomonas</taxon>
    </lineage>
</organism>
<sequence>MLRTPRFVLPLLLAGALAACGGNDRDKQIDTQFPLQKHYQTTIDSIVPPFAAAHPKVSEDKIQSVVREHFTFEEYRTDMHKLYGKEHFNDAEFEQIAGYMKDPAKAQQLGQTPDTKALGEKLNGYMMETARDENLRKQATERVQAINEELDKIEKK</sequence>
<keyword evidence="1" id="KW-0732">Signal</keyword>
<feature type="signal peptide" evidence="1">
    <location>
        <begin position="1"/>
        <end position="21"/>
    </location>
</feature>
<dbReference type="Proteomes" id="UP000029493">
    <property type="component" value="Chromosome"/>
</dbReference>
<evidence type="ECO:0000256" key="1">
    <source>
        <dbReference type="SAM" id="SignalP"/>
    </source>
</evidence>
<dbReference type="RefSeq" id="WP_038413573.1">
    <property type="nucleotide sequence ID" value="NZ_CP009455.1"/>
</dbReference>
<reference evidence="2 3" key="1">
    <citation type="submission" date="2014-09" db="EMBL/GenBank/DDBJ databases">
        <authorList>
            <person name="Chan K.-G."/>
        </authorList>
    </citation>
    <scope>NUCLEOTIDE SEQUENCE [LARGE SCALE GENOMIC DNA]</scope>
    <source>
        <strain evidence="2 3">ND07</strain>
    </source>
</reference>
<evidence type="ECO:0000313" key="3">
    <source>
        <dbReference type="Proteomes" id="UP000029493"/>
    </source>
</evidence>
<gene>
    <name evidence="2" type="ORF">LK03_17335</name>
</gene>
<dbReference type="STRING" id="157783.LK03_17335"/>
<dbReference type="AlphaFoldDB" id="A0A089YGS5"/>
<dbReference type="KEGG" id="psw:LK03_17335"/>
<evidence type="ECO:0008006" key="4">
    <source>
        <dbReference type="Google" id="ProtNLM"/>
    </source>
</evidence>
<dbReference type="PROSITE" id="PS51257">
    <property type="entry name" value="PROKAR_LIPOPROTEIN"/>
    <property type="match status" value="1"/>
</dbReference>
<name>A0A089YGS5_9PSED</name>